<comment type="similarity">
    <text evidence="1 4">Belongs to the D-isomer specific 2-hydroxyacid dehydrogenase family.</text>
</comment>
<keyword evidence="3" id="KW-0520">NAD</keyword>
<evidence type="ECO:0000256" key="3">
    <source>
        <dbReference type="ARBA" id="ARBA00023027"/>
    </source>
</evidence>
<reference evidence="8" key="1">
    <citation type="submission" date="2017-11" db="EMBL/GenBank/DDBJ databases">
        <title>Complete Genome Sequence of Kyrpidia sp. Strain EA-1, a thermophilic, hydrogen-oxidizing Bacterium, isolated from the Azores.</title>
        <authorList>
            <person name="Reiner J.E."/>
            <person name="Lapp C.J."/>
            <person name="Bunk B."/>
            <person name="Gescher J."/>
        </authorList>
    </citation>
    <scope>NUCLEOTIDE SEQUENCE [LARGE SCALE GENOMIC DNA]</scope>
    <source>
        <strain evidence="8">EA-1</strain>
    </source>
</reference>
<dbReference type="SUPFAM" id="SSF52283">
    <property type="entry name" value="Formate/glycerate dehydrogenase catalytic domain-like"/>
    <property type="match status" value="1"/>
</dbReference>
<organism evidence="7 8">
    <name type="scientific">Kyrpidia spormannii</name>
    <dbReference type="NCBI Taxonomy" id="2055160"/>
    <lineage>
        <taxon>Bacteria</taxon>
        <taxon>Bacillati</taxon>
        <taxon>Bacillota</taxon>
        <taxon>Bacilli</taxon>
        <taxon>Bacillales</taxon>
        <taxon>Alicyclobacillaceae</taxon>
        <taxon>Kyrpidia</taxon>
    </lineage>
</organism>
<dbReference type="GO" id="GO:0051287">
    <property type="term" value="F:NAD binding"/>
    <property type="evidence" value="ECO:0007669"/>
    <property type="project" value="InterPro"/>
</dbReference>
<sequence length="319" mass="35025">MRPVLYIARKLPDEALRVAENDCEVRLWDRESEPVPRNVLLDQLRDAEGLVSVLTERVDEELLKAAPRLKVVANMAVGYDNIDVEACRRHGVIVTNTPDVLTETTADLAWALLLATARRLPQSAELVRDGGWTTWSPLGLTGLDIYGKSLGILGMGRIGEAVARRAQGFGMTILYHNRRPRPEVEERLGARYLSLDALLREADILVILTPLTAETRHLIGRNELAKMKSTAILVNVSRGPVVDEEALVDALRQGVIWGAGLDVYEREPIGADHPLLQLDNTVCLPHIGSATVATRTAMARLAVQNAVNVLKGEKPLTPV</sequence>
<evidence type="ECO:0000259" key="6">
    <source>
        <dbReference type="Pfam" id="PF02826"/>
    </source>
</evidence>
<dbReference type="GO" id="GO:0016618">
    <property type="term" value="F:hydroxypyruvate reductase [NAD(P)H] activity"/>
    <property type="evidence" value="ECO:0007669"/>
    <property type="project" value="TreeGrafter"/>
</dbReference>
<dbReference type="GO" id="GO:0005829">
    <property type="term" value="C:cytosol"/>
    <property type="evidence" value="ECO:0007669"/>
    <property type="project" value="TreeGrafter"/>
</dbReference>
<dbReference type="EMBL" id="CP024955">
    <property type="protein sequence ID" value="ATY84126.1"/>
    <property type="molecule type" value="Genomic_DNA"/>
</dbReference>
<dbReference type="InterPro" id="IPR006140">
    <property type="entry name" value="D-isomer_DH_NAD-bd"/>
</dbReference>
<dbReference type="InterPro" id="IPR029753">
    <property type="entry name" value="D-isomer_DH_CS"/>
</dbReference>
<evidence type="ECO:0000313" key="7">
    <source>
        <dbReference type="EMBL" id="ATY84126.1"/>
    </source>
</evidence>
<dbReference type="InterPro" id="IPR050223">
    <property type="entry name" value="D-isomer_2-hydroxyacid_DH"/>
</dbReference>
<dbReference type="PROSITE" id="PS00065">
    <property type="entry name" value="D_2_HYDROXYACID_DH_1"/>
    <property type="match status" value="1"/>
</dbReference>
<dbReference type="PANTHER" id="PTHR10996">
    <property type="entry name" value="2-HYDROXYACID DEHYDROGENASE-RELATED"/>
    <property type="match status" value="1"/>
</dbReference>
<evidence type="ECO:0000259" key="5">
    <source>
        <dbReference type="Pfam" id="PF00389"/>
    </source>
</evidence>
<dbReference type="GO" id="GO:0030267">
    <property type="term" value="F:glyoxylate reductase (NADPH) activity"/>
    <property type="evidence" value="ECO:0007669"/>
    <property type="project" value="TreeGrafter"/>
</dbReference>
<evidence type="ECO:0000256" key="1">
    <source>
        <dbReference type="ARBA" id="ARBA00005854"/>
    </source>
</evidence>
<dbReference type="AlphaFoldDB" id="A0A2K8N3W9"/>
<evidence type="ECO:0000256" key="4">
    <source>
        <dbReference type="RuleBase" id="RU003719"/>
    </source>
</evidence>
<dbReference type="InterPro" id="IPR029752">
    <property type="entry name" value="D-isomer_DH_CS1"/>
</dbReference>
<dbReference type="Gene3D" id="3.40.50.720">
    <property type="entry name" value="NAD(P)-binding Rossmann-like Domain"/>
    <property type="match status" value="2"/>
</dbReference>
<accession>A0A2K8N3W9</accession>
<evidence type="ECO:0000256" key="2">
    <source>
        <dbReference type="ARBA" id="ARBA00023002"/>
    </source>
</evidence>
<dbReference type="InterPro" id="IPR036291">
    <property type="entry name" value="NAD(P)-bd_dom_sf"/>
</dbReference>
<keyword evidence="8" id="KW-1185">Reference proteome</keyword>
<keyword evidence="2 4" id="KW-0560">Oxidoreductase</keyword>
<dbReference type="FunFam" id="3.40.50.720:FF:000462">
    <property type="entry name" value="Glyoxylate reductase (NADP+)"/>
    <property type="match status" value="1"/>
</dbReference>
<gene>
    <name evidence="7" type="ORF">CVV65_03480</name>
</gene>
<dbReference type="Pfam" id="PF00389">
    <property type="entry name" value="2-Hacid_dh"/>
    <property type="match status" value="1"/>
</dbReference>
<dbReference type="OrthoDB" id="9805416at2"/>
<dbReference type="SUPFAM" id="SSF51735">
    <property type="entry name" value="NAD(P)-binding Rossmann-fold domains"/>
    <property type="match status" value="1"/>
</dbReference>
<dbReference type="CDD" id="cd05301">
    <property type="entry name" value="GDH"/>
    <property type="match status" value="1"/>
</dbReference>
<dbReference type="InterPro" id="IPR006139">
    <property type="entry name" value="D-isomer_2_OHA_DH_cat_dom"/>
</dbReference>
<name>A0A2K8N3W9_9BACL</name>
<evidence type="ECO:0000313" key="8">
    <source>
        <dbReference type="Proteomes" id="UP000231932"/>
    </source>
</evidence>
<feature type="domain" description="D-isomer specific 2-hydroxyacid dehydrogenase catalytic" evidence="5">
    <location>
        <begin position="7"/>
        <end position="319"/>
    </location>
</feature>
<dbReference type="RefSeq" id="WP_100666956.1">
    <property type="nucleotide sequence ID" value="NZ_CP024955.1"/>
</dbReference>
<dbReference type="Pfam" id="PF02826">
    <property type="entry name" value="2-Hacid_dh_C"/>
    <property type="match status" value="1"/>
</dbReference>
<feature type="domain" description="D-isomer specific 2-hydroxyacid dehydrogenase NAD-binding" evidence="6">
    <location>
        <begin position="111"/>
        <end position="288"/>
    </location>
</feature>
<proteinExistence type="inferred from homology"/>
<dbReference type="PROSITE" id="PS00671">
    <property type="entry name" value="D_2_HYDROXYACID_DH_3"/>
    <property type="match status" value="1"/>
</dbReference>
<protein>
    <submittedName>
        <fullName evidence="7">D-glycerate dehydrogenase</fullName>
    </submittedName>
</protein>
<dbReference type="Proteomes" id="UP000231932">
    <property type="component" value="Chromosome"/>
</dbReference>
<dbReference type="PANTHER" id="PTHR10996:SF178">
    <property type="entry name" value="2-HYDROXYACID DEHYDROGENASE YGL185C-RELATED"/>
    <property type="match status" value="1"/>
</dbReference>
<dbReference type="KEGG" id="kyr:CVV65_03480"/>